<dbReference type="WBParaSite" id="Minc3s01646g25320">
    <property type="protein sequence ID" value="Minc3s01646g25320"/>
    <property type="gene ID" value="Minc3s01646g25320"/>
</dbReference>
<evidence type="ECO:0000313" key="3">
    <source>
        <dbReference type="WBParaSite" id="Minc3s01646g25320"/>
    </source>
</evidence>
<accession>A0A914MCM5</accession>
<evidence type="ECO:0000256" key="1">
    <source>
        <dbReference type="SAM" id="MobiDB-lite"/>
    </source>
</evidence>
<reference evidence="3" key="1">
    <citation type="submission" date="2022-11" db="UniProtKB">
        <authorList>
            <consortium name="WormBaseParasite"/>
        </authorList>
    </citation>
    <scope>IDENTIFICATION</scope>
</reference>
<evidence type="ECO:0000313" key="2">
    <source>
        <dbReference type="Proteomes" id="UP000887563"/>
    </source>
</evidence>
<keyword evidence="2" id="KW-1185">Reference proteome</keyword>
<name>A0A914MCM5_MELIC</name>
<dbReference type="Proteomes" id="UP000887563">
    <property type="component" value="Unplaced"/>
</dbReference>
<feature type="compositionally biased region" description="Acidic residues" evidence="1">
    <location>
        <begin position="13"/>
        <end position="28"/>
    </location>
</feature>
<feature type="region of interest" description="Disordered" evidence="1">
    <location>
        <begin position="1"/>
        <end position="32"/>
    </location>
</feature>
<organism evidence="2 3">
    <name type="scientific">Meloidogyne incognita</name>
    <name type="common">Southern root-knot nematode worm</name>
    <name type="synonym">Oxyuris incognita</name>
    <dbReference type="NCBI Taxonomy" id="6306"/>
    <lineage>
        <taxon>Eukaryota</taxon>
        <taxon>Metazoa</taxon>
        <taxon>Ecdysozoa</taxon>
        <taxon>Nematoda</taxon>
        <taxon>Chromadorea</taxon>
        <taxon>Rhabditida</taxon>
        <taxon>Tylenchina</taxon>
        <taxon>Tylenchomorpha</taxon>
        <taxon>Tylenchoidea</taxon>
        <taxon>Meloidogynidae</taxon>
        <taxon>Meloidogyninae</taxon>
        <taxon>Meloidogyne</taxon>
        <taxon>Meloidogyne incognita group</taxon>
    </lineage>
</organism>
<protein>
    <submittedName>
        <fullName evidence="3">Uncharacterized protein</fullName>
    </submittedName>
</protein>
<dbReference type="AlphaFoldDB" id="A0A914MCM5"/>
<proteinExistence type="predicted"/>
<sequence length="62" mass="6705">MGNKRFWGVEEETKAEEEDAEEVEDEEGIIGGGNNSCGKKPIKLLIKVKGTLGRVKGTLSKA</sequence>